<name>A0ABN3XWG3_9ACTN</name>
<evidence type="ECO:0008006" key="3">
    <source>
        <dbReference type="Google" id="ProtNLM"/>
    </source>
</evidence>
<reference evidence="1 2" key="1">
    <citation type="journal article" date="2019" name="Int. J. Syst. Evol. Microbiol.">
        <title>The Global Catalogue of Microorganisms (GCM) 10K type strain sequencing project: providing services to taxonomists for standard genome sequencing and annotation.</title>
        <authorList>
            <consortium name="The Broad Institute Genomics Platform"/>
            <consortium name="The Broad Institute Genome Sequencing Center for Infectious Disease"/>
            <person name="Wu L."/>
            <person name="Ma J."/>
        </authorList>
    </citation>
    <scope>NUCLEOTIDE SEQUENCE [LARGE SCALE GENOMIC DNA]</scope>
    <source>
        <strain evidence="1 2">JCM 3106</strain>
    </source>
</reference>
<comment type="caution">
    <text evidence="1">The sequence shown here is derived from an EMBL/GenBank/DDBJ whole genome shotgun (WGS) entry which is preliminary data.</text>
</comment>
<accession>A0ABN3XWG3</accession>
<evidence type="ECO:0000313" key="1">
    <source>
        <dbReference type="EMBL" id="GAA2998846.1"/>
    </source>
</evidence>
<organism evidence="1 2">
    <name type="scientific">Streptosporangium longisporum</name>
    <dbReference type="NCBI Taxonomy" id="46187"/>
    <lineage>
        <taxon>Bacteria</taxon>
        <taxon>Bacillati</taxon>
        <taxon>Actinomycetota</taxon>
        <taxon>Actinomycetes</taxon>
        <taxon>Streptosporangiales</taxon>
        <taxon>Streptosporangiaceae</taxon>
        <taxon>Streptosporangium</taxon>
    </lineage>
</organism>
<dbReference type="Proteomes" id="UP001499930">
    <property type="component" value="Unassembled WGS sequence"/>
</dbReference>
<protein>
    <recommendedName>
        <fullName evidence="3">TFIIB-type zinc ribbon-containing protein</fullName>
    </recommendedName>
</protein>
<sequence>MSERFRDPGTSWYDLPADEILVRCPRCDGRAAVLPLPGGTDRGIFAPRRLLCPACGYVRGWEGDRVGWYDAPEDPYFRLPLWLSAPCCGHTLWAYGRRHLDLLEDHVAARHRERLLASDRDRGRPRTLVESLPDWITSAKHREEILRAVARMRATLDDA</sequence>
<gene>
    <name evidence="1" type="ORF">GCM10017559_19410</name>
</gene>
<dbReference type="EMBL" id="BAAAWD010000006">
    <property type="protein sequence ID" value="GAA2998846.1"/>
    <property type="molecule type" value="Genomic_DNA"/>
</dbReference>
<keyword evidence="2" id="KW-1185">Reference proteome</keyword>
<evidence type="ECO:0000313" key="2">
    <source>
        <dbReference type="Proteomes" id="UP001499930"/>
    </source>
</evidence>
<dbReference type="RefSeq" id="WP_344891385.1">
    <property type="nucleotide sequence ID" value="NZ_BAAAWD010000006.1"/>
</dbReference>
<proteinExistence type="predicted"/>